<sequence>MLGKKIEIARKSVDLIREFFSLEAILGENLCRGIEINKETASIIINDLYEGVLEYDVEKAAIAFEERINGWGPCSSGFYDAIEEEKN</sequence>
<dbReference type="AlphaFoldDB" id="A0A174BAV1"/>
<name>A0A174BAV1_9CLOT</name>
<proteinExistence type="predicted"/>
<dbReference type="Proteomes" id="UP000095558">
    <property type="component" value="Unassembled WGS sequence"/>
</dbReference>
<evidence type="ECO:0000313" key="1">
    <source>
        <dbReference type="EMBL" id="CUN96835.1"/>
    </source>
</evidence>
<organism evidence="1 2">
    <name type="scientific">Clostridium disporicum</name>
    <dbReference type="NCBI Taxonomy" id="84024"/>
    <lineage>
        <taxon>Bacteria</taxon>
        <taxon>Bacillati</taxon>
        <taxon>Bacillota</taxon>
        <taxon>Clostridia</taxon>
        <taxon>Eubacteriales</taxon>
        <taxon>Clostridiaceae</taxon>
        <taxon>Clostridium</taxon>
    </lineage>
</organism>
<reference evidence="1 2" key="1">
    <citation type="submission" date="2015-09" db="EMBL/GenBank/DDBJ databases">
        <authorList>
            <consortium name="Pathogen Informatics"/>
        </authorList>
    </citation>
    <scope>NUCLEOTIDE SEQUENCE [LARGE SCALE GENOMIC DNA]</scope>
    <source>
        <strain evidence="1 2">2789STDY5834855</strain>
    </source>
</reference>
<dbReference type="EMBL" id="CYZV01000010">
    <property type="protein sequence ID" value="CUN96835.1"/>
    <property type="molecule type" value="Genomic_DNA"/>
</dbReference>
<dbReference type="RefSeq" id="WP_055275837.1">
    <property type="nucleotide sequence ID" value="NZ_CYZV01000010.1"/>
</dbReference>
<protein>
    <submittedName>
        <fullName evidence="1">Uncharacterized protein</fullName>
    </submittedName>
</protein>
<gene>
    <name evidence="1" type="ORF">ERS852470_01123</name>
</gene>
<accession>A0A174BAV1</accession>
<evidence type="ECO:0000313" key="2">
    <source>
        <dbReference type="Proteomes" id="UP000095558"/>
    </source>
</evidence>